<dbReference type="OrthoDB" id="2971563at2"/>
<protein>
    <submittedName>
        <fullName evidence="2">MBL fold metallo-hydrolase</fullName>
    </submittedName>
</protein>
<dbReference type="AlphaFoldDB" id="A0A3A3YRC2"/>
<dbReference type="SUPFAM" id="SSF56281">
    <property type="entry name" value="Metallo-hydrolase/oxidoreductase"/>
    <property type="match status" value="1"/>
</dbReference>
<organism evidence="2 3">
    <name type="scientific">Vallicoccus soli</name>
    <dbReference type="NCBI Taxonomy" id="2339232"/>
    <lineage>
        <taxon>Bacteria</taxon>
        <taxon>Bacillati</taxon>
        <taxon>Actinomycetota</taxon>
        <taxon>Actinomycetes</taxon>
        <taxon>Motilibacterales</taxon>
        <taxon>Vallicoccaceae</taxon>
        <taxon>Vallicoccus</taxon>
    </lineage>
</organism>
<accession>A0A3A3YRC2</accession>
<sequence>MANNAYLLESRTTGQRLLVDAADDAPALLRLLGDEPLQRVVTTHRHADHWQALGDVVAATGARTAAGADDVEGIPVATDDPLAHGDEVWVGDMGLRVVALRGHTPGSVALLHEAADGSVHLFTGDALFPGGPGRTTSPADFTSLMDDLEREVFGPLPDATWVYPGHGADTTLGAERPSLGAWRARGW</sequence>
<dbReference type="InterPro" id="IPR036866">
    <property type="entry name" value="RibonucZ/Hydroxyglut_hydro"/>
</dbReference>
<gene>
    <name evidence="2" type="ORF">D5H78_15495</name>
</gene>
<proteinExistence type="predicted"/>
<dbReference type="Gene3D" id="3.60.15.10">
    <property type="entry name" value="Ribonuclease Z/Hydroxyacylglutathione hydrolase-like"/>
    <property type="match status" value="1"/>
</dbReference>
<feature type="domain" description="Metallo-beta-lactamase" evidence="1">
    <location>
        <begin position="2"/>
        <end position="166"/>
    </location>
</feature>
<dbReference type="InterPro" id="IPR051453">
    <property type="entry name" value="MBL_Glyoxalase_II"/>
</dbReference>
<name>A0A3A3YRC2_9ACTN</name>
<dbReference type="PANTHER" id="PTHR46233">
    <property type="entry name" value="HYDROXYACYLGLUTATHIONE HYDROLASE GLOC"/>
    <property type="match status" value="1"/>
</dbReference>
<dbReference type="Proteomes" id="UP000265614">
    <property type="component" value="Unassembled WGS sequence"/>
</dbReference>
<keyword evidence="2" id="KW-0378">Hydrolase</keyword>
<dbReference type="SMART" id="SM00849">
    <property type="entry name" value="Lactamase_B"/>
    <property type="match status" value="1"/>
</dbReference>
<evidence type="ECO:0000313" key="2">
    <source>
        <dbReference type="EMBL" id="RJK93865.1"/>
    </source>
</evidence>
<dbReference type="Pfam" id="PF00753">
    <property type="entry name" value="Lactamase_B"/>
    <property type="match status" value="1"/>
</dbReference>
<comment type="caution">
    <text evidence="2">The sequence shown here is derived from an EMBL/GenBank/DDBJ whole genome shotgun (WGS) entry which is preliminary data.</text>
</comment>
<dbReference type="PANTHER" id="PTHR46233:SF1">
    <property type="entry name" value="CONSERVED PROTEIN"/>
    <property type="match status" value="1"/>
</dbReference>
<evidence type="ECO:0000259" key="1">
    <source>
        <dbReference type="SMART" id="SM00849"/>
    </source>
</evidence>
<reference evidence="2 3" key="1">
    <citation type="submission" date="2018-09" db="EMBL/GenBank/DDBJ databases">
        <title>YIM 75000 draft genome.</title>
        <authorList>
            <person name="Tang S."/>
            <person name="Feng Y."/>
        </authorList>
    </citation>
    <scope>NUCLEOTIDE SEQUENCE [LARGE SCALE GENOMIC DNA]</scope>
    <source>
        <strain evidence="2 3">YIM 75000</strain>
    </source>
</reference>
<keyword evidence="3" id="KW-1185">Reference proteome</keyword>
<dbReference type="EMBL" id="QZEZ01000008">
    <property type="protein sequence ID" value="RJK93865.1"/>
    <property type="molecule type" value="Genomic_DNA"/>
</dbReference>
<dbReference type="InterPro" id="IPR001279">
    <property type="entry name" value="Metallo-B-lactamas"/>
</dbReference>
<dbReference type="GO" id="GO:0016787">
    <property type="term" value="F:hydrolase activity"/>
    <property type="evidence" value="ECO:0007669"/>
    <property type="project" value="UniProtKB-KW"/>
</dbReference>
<evidence type="ECO:0000313" key="3">
    <source>
        <dbReference type="Proteomes" id="UP000265614"/>
    </source>
</evidence>
<dbReference type="CDD" id="cd06262">
    <property type="entry name" value="metallo-hydrolase-like_MBL-fold"/>
    <property type="match status" value="1"/>
</dbReference>